<feature type="transmembrane region" description="Helical" evidence="5">
    <location>
        <begin position="52"/>
        <end position="72"/>
    </location>
</feature>
<feature type="transmembrane region" description="Helical" evidence="5">
    <location>
        <begin position="170"/>
        <end position="187"/>
    </location>
</feature>
<keyword evidence="3 5" id="KW-1133">Transmembrane helix</keyword>
<dbReference type="InterPro" id="IPR002293">
    <property type="entry name" value="AA/rel_permease1"/>
</dbReference>
<feature type="transmembrane region" description="Helical" evidence="5">
    <location>
        <begin position="131"/>
        <end position="158"/>
    </location>
</feature>
<gene>
    <name evidence="6" type="ORF">SISSUDRAFT_1043510</name>
</gene>
<feature type="transmembrane region" description="Helical" evidence="5">
    <location>
        <begin position="483"/>
        <end position="503"/>
    </location>
</feature>
<feature type="transmembrane region" description="Helical" evidence="5">
    <location>
        <begin position="84"/>
        <end position="106"/>
    </location>
</feature>
<dbReference type="Gene3D" id="1.20.1740.10">
    <property type="entry name" value="Amino acid/polyamine transporter I"/>
    <property type="match status" value="1"/>
</dbReference>
<comment type="subcellular location">
    <subcellularLocation>
        <location evidence="1">Membrane</location>
        <topology evidence="1">Multi-pass membrane protein</topology>
    </subcellularLocation>
</comment>
<name>A0A166FTI0_9AGAM</name>
<keyword evidence="4 5" id="KW-0472">Membrane</keyword>
<dbReference type="GO" id="GO:0015179">
    <property type="term" value="F:L-amino acid transmembrane transporter activity"/>
    <property type="evidence" value="ECO:0007669"/>
    <property type="project" value="TreeGrafter"/>
</dbReference>
<reference evidence="6 7" key="1">
    <citation type="journal article" date="2016" name="Mol. Biol. Evol.">
        <title>Comparative Genomics of Early-Diverging Mushroom-Forming Fungi Provides Insights into the Origins of Lignocellulose Decay Capabilities.</title>
        <authorList>
            <person name="Nagy L.G."/>
            <person name="Riley R."/>
            <person name="Tritt A."/>
            <person name="Adam C."/>
            <person name="Daum C."/>
            <person name="Floudas D."/>
            <person name="Sun H."/>
            <person name="Yadav J.S."/>
            <person name="Pangilinan J."/>
            <person name="Larsson K.H."/>
            <person name="Matsuura K."/>
            <person name="Barry K."/>
            <person name="Labutti K."/>
            <person name="Kuo R."/>
            <person name="Ohm R.A."/>
            <person name="Bhattacharya S.S."/>
            <person name="Shirouzu T."/>
            <person name="Yoshinaga Y."/>
            <person name="Martin F.M."/>
            <person name="Grigoriev I.V."/>
            <person name="Hibbett D.S."/>
        </authorList>
    </citation>
    <scope>NUCLEOTIDE SEQUENCE [LARGE SCALE GENOMIC DNA]</scope>
    <source>
        <strain evidence="6 7">HHB10207 ss-3</strain>
    </source>
</reference>
<sequence length="600" mass="65089">MSTERDALLGADARSGGYVLAADIEPQAVDALDAADETGETFDDVPKERRQIGFVSAVFLITNRIIGTGIFATPSIILRSSGSIGMALVLWLAGATVAFAGTSVYLELGTALPRSGGEKVYLEYFFGRPKYLVLCIFATYTVMTGTSSANAVVFGEYLLRALSIEPTPTLTRTIAVGCLTACTILHSTKIHWGLRIQNILGTVGIVLLLFVAFSGILVMIGVIKLDQETIGGAGTSIMMMGGKSAWNKLWEGTRTDANGIVTGLYSVTWSYIGYSNANYALSEIRDPIRTMKRAAPTALLSISLIYFLVNISYFVVVDKEEILNGGQIVASLFFRNIYGDKSEKVLSALIAMVTLGNVLAVTFTTGRIIQELGREAVLPFSAFFSSSKPFGTPMTGLLQQWLVGSLTIVLPPSGDAYIFILNLSSYPYSIINTLISSGLLLLHIPPRIKYLFKFFFRRLFGLRPQSASLEVSPPWTPPFSSPIIVTLFFTISNIFLLVVPFIPPPKGEKGPYENLPYYLHAVTVLGFAVLGVAYWWSWARLMPYLGGYSLDRIWVKGVGDGTSVDVGSGVEGAVSADDGISRAVFRKIKKEDETSLSISI</sequence>
<evidence type="ECO:0000256" key="5">
    <source>
        <dbReference type="SAM" id="Phobius"/>
    </source>
</evidence>
<evidence type="ECO:0000256" key="1">
    <source>
        <dbReference type="ARBA" id="ARBA00004141"/>
    </source>
</evidence>
<dbReference type="PANTHER" id="PTHR11785">
    <property type="entry name" value="AMINO ACID TRANSPORTER"/>
    <property type="match status" value="1"/>
</dbReference>
<dbReference type="Pfam" id="PF13520">
    <property type="entry name" value="AA_permease_2"/>
    <property type="match status" value="1"/>
</dbReference>
<evidence type="ECO:0000313" key="7">
    <source>
        <dbReference type="Proteomes" id="UP000076798"/>
    </source>
</evidence>
<evidence type="ECO:0000256" key="3">
    <source>
        <dbReference type="ARBA" id="ARBA00022989"/>
    </source>
</evidence>
<dbReference type="PIRSF" id="PIRSF006060">
    <property type="entry name" value="AA_transporter"/>
    <property type="match status" value="1"/>
</dbReference>
<feature type="transmembrane region" description="Helical" evidence="5">
    <location>
        <begin position="426"/>
        <end position="444"/>
    </location>
</feature>
<dbReference type="STRING" id="1314776.A0A166FTI0"/>
<feature type="transmembrane region" description="Helical" evidence="5">
    <location>
        <begin position="294"/>
        <end position="316"/>
    </location>
</feature>
<dbReference type="AlphaFoldDB" id="A0A166FTI0"/>
<dbReference type="EMBL" id="KV428026">
    <property type="protein sequence ID" value="KZT40984.1"/>
    <property type="molecule type" value="Genomic_DNA"/>
</dbReference>
<accession>A0A166FTI0</accession>
<evidence type="ECO:0000256" key="2">
    <source>
        <dbReference type="ARBA" id="ARBA00022692"/>
    </source>
</evidence>
<proteinExistence type="predicted"/>
<keyword evidence="2 5" id="KW-0812">Transmembrane</keyword>
<keyword evidence="7" id="KW-1185">Reference proteome</keyword>
<dbReference type="OrthoDB" id="5982228at2759"/>
<evidence type="ECO:0000256" key="4">
    <source>
        <dbReference type="ARBA" id="ARBA00023136"/>
    </source>
</evidence>
<feature type="transmembrane region" description="Helical" evidence="5">
    <location>
        <begin position="515"/>
        <end position="536"/>
    </location>
</feature>
<protein>
    <submittedName>
        <fullName evidence="6">Amino acid transporter</fullName>
    </submittedName>
</protein>
<evidence type="ECO:0000313" key="6">
    <source>
        <dbReference type="EMBL" id="KZT40984.1"/>
    </source>
</evidence>
<dbReference type="GO" id="GO:0016020">
    <property type="term" value="C:membrane"/>
    <property type="evidence" value="ECO:0007669"/>
    <property type="project" value="UniProtKB-SubCell"/>
</dbReference>
<organism evidence="6 7">
    <name type="scientific">Sistotremastrum suecicum HHB10207 ss-3</name>
    <dbReference type="NCBI Taxonomy" id="1314776"/>
    <lineage>
        <taxon>Eukaryota</taxon>
        <taxon>Fungi</taxon>
        <taxon>Dikarya</taxon>
        <taxon>Basidiomycota</taxon>
        <taxon>Agaricomycotina</taxon>
        <taxon>Agaricomycetes</taxon>
        <taxon>Sistotremastrales</taxon>
        <taxon>Sistotremastraceae</taxon>
        <taxon>Sistotremastrum</taxon>
    </lineage>
</organism>
<dbReference type="Proteomes" id="UP000076798">
    <property type="component" value="Unassembled WGS sequence"/>
</dbReference>
<feature type="transmembrane region" description="Helical" evidence="5">
    <location>
        <begin position="345"/>
        <end position="369"/>
    </location>
</feature>
<feature type="transmembrane region" description="Helical" evidence="5">
    <location>
        <begin position="199"/>
        <end position="223"/>
    </location>
</feature>
<feature type="transmembrane region" description="Helical" evidence="5">
    <location>
        <begin position="322"/>
        <end position="338"/>
    </location>
</feature>
<dbReference type="InterPro" id="IPR050598">
    <property type="entry name" value="AminoAcid_Transporter"/>
</dbReference>
<dbReference type="PANTHER" id="PTHR11785:SF498">
    <property type="entry name" value="HIGH-AFFINITY METHIONINE PERMEASE"/>
    <property type="match status" value="1"/>
</dbReference>